<name>A0A1E7DR02_9BACI</name>
<comment type="caution">
    <text evidence="2">The sequence shown here is derived from an EMBL/GenBank/DDBJ whole genome shotgun (WGS) entry which is preliminary data.</text>
</comment>
<dbReference type="Proteomes" id="UP000095658">
    <property type="component" value="Unassembled WGS sequence"/>
</dbReference>
<keyword evidence="3" id="KW-1185">Reference proteome</keyword>
<reference evidence="2 3" key="1">
    <citation type="submission" date="2016-06" db="EMBL/GenBank/DDBJ databases">
        <title>Domibacillus iocasae genome sequencing.</title>
        <authorList>
            <person name="Verma A."/>
            <person name="Pal Y."/>
            <person name="Ojha A.K."/>
            <person name="Krishnamurthi S."/>
        </authorList>
    </citation>
    <scope>NUCLEOTIDE SEQUENCE [LARGE SCALE GENOMIC DNA]</scope>
    <source>
        <strain evidence="2 3">DSM 29979</strain>
    </source>
</reference>
<evidence type="ECO:0000256" key="1">
    <source>
        <dbReference type="SAM" id="Phobius"/>
    </source>
</evidence>
<evidence type="ECO:0000313" key="3">
    <source>
        <dbReference type="Proteomes" id="UP000095658"/>
    </source>
</evidence>
<feature type="transmembrane region" description="Helical" evidence="1">
    <location>
        <begin position="46"/>
        <end position="63"/>
    </location>
</feature>
<evidence type="ECO:0000313" key="2">
    <source>
        <dbReference type="EMBL" id="OES45526.1"/>
    </source>
</evidence>
<accession>A0A1E7DR02</accession>
<dbReference type="EMBL" id="MAMP01000012">
    <property type="protein sequence ID" value="OES45526.1"/>
    <property type="molecule type" value="Genomic_DNA"/>
</dbReference>
<proteinExistence type="predicted"/>
<protein>
    <submittedName>
        <fullName evidence="2">Uncharacterized protein</fullName>
    </submittedName>
</protein>
<sequence length="67" mass="7506">MDYNFLLLSTTMNGIALNQIILFGMIVFSMIIVGTILKIFKVPGKIINFVITVVGLGFGYYWLTTLN</sequence>
<keyword evidence="1" id="KW-0472">Membrane</keyword>
<keyword evidence="1" id="KW-0812">Transmembrane</keyword>
<gene>
    <name evidence="2" type="ORF">BA724_01525</name>
</gene>
<dbReference type="AlphaFoldDB" id="A0A1E7DR02"/>
<keyword evidence="1" id="KW-1133">Transmembrane helix</keyword>
<organism evidence="2 3">
    <name type="scientific">Domibacillus iocasae</name>
    <dbReference type="NCBI Taxonomy" id="1714016"/>
    <lineage>
        <taxon>Bacteria</taxon>
        <taxon>Bacillati</taxon>
        <taxon>Bacillota</taxon>
        <taxon>Bacilli</taxon>
        <taxon>Bacillales</taxon>
        <taxon>Bacillaceae</taxon>
        <taxon>Domibacillus</taxon>
    </lineage>
</organism>
<feature type="transmembrane region" description="Helical" evidence="1">
    <location>
        <begin position="20"/>
        <end position="39"/>
    </location>
</feature>